<dbReference type="EMBL" id="FZNV01000005">
    <property type="protein sequence ID" value="SNR66937.1"/>
    <property type="molecule type" value="Genomic_DNA"/>
</dbReference>
<dbReference type="SUPFAM" id="SSF53756">
    <property type="entry name" value="UDP-Glycosyltransferase/glycogen phosphorylase"/>
    <property type="match status" value="1"/>
</dbReference>
<evidence type="ECO:0000259" key="2">
    <source>
        <dbReference type="Pfam" id="PF00534"/>
    </source>
</evidence>
<dbReference type="InterPro" id="IPR001296">
    <property type="entry name" value="Glyco_trans_1"/>
</dbReference>
<evidence type="ECO:0000256" key="1">
    <source>
        <dbReference type="ARBA" id="ARBA00022679"/>
    </source>
</evidence>
<keyword evidence="5" id="KW-1185">Reference proteome</keyword>
<keyword evidence="1" id="KW-0808">Transferase</keyword>
<dbReference type="PANTHER" id="PTHR46401">
    <property type="entry name" value="GLYCOSYLTRANSFERASE WBBK-RELATED"/>
    <property type="match status" value="1"/>
</dbReference>
<dbReference type="Pfam" id="PF00534">
    <property type="entry name" value="Glycos_transf_1"/>
    <property type="match status" value="1"/>
</dbReference>
<protein>
    <submittedName>
        <fullName evidence="4">Glycosyltransferase involved in cell wall bisynthesis</fullName>
    </submittedName>
</protein>
<sequence>MGDNNERKKILWIHNFEKGTGKGGGWMFNQYEFLQEEVDIYYLKNLRNPISFLKHCLHLRKLSRNYDIVHAQYGSAVGFITSLLHGTKIISLKGSDWYTAPDPSFLDRGRIILGNKMTRFSLNRTQHVIVMSDLMRSQVLNKFPNIKVTTIVDPIDLDFFKPKPINNTNTIKKVLFAAVDINTPVKRFWLARQAFELLKERRPNTELIIMSKIPHNKVCDFMNGMDVLLLTSSHEGWPNVVKEMLACNKPFVSTKVSDLEIIAKKTISCSACDDNPETLALALEKALDAPNENLRQHTINFSMQQTMNTLKKVYKYYLS</sequence>
<evidence type="ECO:0000259" key="3">
    <source>
        <dbReference type="Pfam" id="PF13439"/>
    </source>
</evidence>
<name>A0ABY1SKQ3_9FLAO</name>
<dbReference type="Gene3D" id="3.40.50.2000">
    <property type="entry name" value="Glycogen Phosphorylase B"/>
    <property type="match status" value="3"/>
</dbReference>
<feature type="domain" description="Glycosyltransferase subfamily 4-like N-terminal" evidence="3">
    <location>
        <begin position="41"/>
        <end position="158"/>
    </location>
</feature>
<dbReference type="RefSeq" id="WP_089261667.1">
    <property type="nucleotide sequence ID" value="NZ_FZNV01000005.1"/>
</dbReference>
<reference evidence="4 5" key="1">
    <citation type="submission" date="2017-06" db="EMBL/GenBank/DDBJ databases">
        <authorList>
            <person name="Varghese N."/>
            <person name="Submissions S."/>
        </authorList>
    </citation>
    <scope>NUCLEOTIDE SEQUENCE [LARGE SCALE GENOMIC DNA]</scope>
    <source>
        <strain evidence="4 5">DSM 19840</strain>
    </source>
</reference>
<gene>
    <name evidence="4" type="ORF">SAMN04488009_3078</name>
</gene>
<evidence type="ECO:0000313" key="5">
    <source>
        <dbReference type="Proteomes" id="UP000198337"/>
    </source>
</evidence>
<organism evidence="4 5">
    <name type="scientific">Maribacter sedimenticola</name>
    <dbReference type="NCBI Taxonomy" id="228956"/>
    <lineage>
        <taxon>Bacteria</taxon>
        <taxon>Pseudomonadati</taxon>
        <taxon>Bacteroidota</taxon>
        <taxon>Flavobacteriia</taxon>
        <taxon>Flavobacteriales</taxon>
        <taxon>Flavobacteriaceae</taxon>
        <taxon>Maribacter</taxon>
    </lineage>
</organism>
<dbReference type="PANTHER" id="PTHR46401:SF2">
    <property type="entry name" value="GLYCOSYLTRANSFERASE WBBK-RELATED"/>
    <property type="match status" value="1"/>
</dbReference>
<dbReference type="InterPro" id="IPR028098">
    <property type="entry name" value="Glyco_trans_4-like_N"/>
</dbReference>
<comment type="caution">
    <text evidence="4">The sequence shown here is derived from an EMBL/GenBank/DDBJ whole genome shotgun (WGS) entry which is preliminary data.</text>
</comment>
<evidence type="ECO:0000313" key="4">
    <source>
        <dbReference type="EMBL" id="SNR66937.1"/>
    </source>
</evidence>
<accession>A0ABY1SKQ3</accession>
<dbReference type="Pfam" id="PF13439">
    <property type="entry name" value="Glyco_transf_4"/>
    <property type="match status" value="1"/>
</dbReference>
<dbReference type="Proteomes" id="UP000198337">
    <property type="component" value="Unassembled WGS sequence"/>
</dbReference>
<proteinExistence type="predicted"/>
<feature type="domain" description="Glycosyl transferase family 1" evidence="2">
    <location>
        <begin position="196"/>
        <end position="299"/>
    </location>
</feature>